<feature type="repeat" description="WD" evidence="3">
    <location>
        <begin position="203"/>
        <end position="244"/>
    </location>
</feature>
<evidence type="ECO:0000256" key="1">
    <source>
        <dbReference type="ARBA" id="ARBA00022574"/>
    </source>
</evidence>
<accession>A0A9N8YN13</accession>
<sequence>MTSNSTCSTALTHALVLKFLENNNYVKTLESFRQDAQEIIENEEIFEQDNEYTKKPLMAIIQEYLMNQLQSNMENMSLERIIDDDLITPGNNEYPRYLCESFSQIHINNILSVRLQTLSIRSFNNGEYQFSEIPTIITGSADKSIRLTSLLTGDTFSICNDVHKGGILCLDCHPIYNHLLLIGSMDSTCTLINVHAMNVVQTFKDHTKYVVRSKFSMDGKMIVTASYDHKVNFYKVGNEEMLSRTSLTPNTPNTTLPSYNKIHSITFVGNIESMCFLPDNQYLVVGVRGDNYLHYINLSNFIDKKYNMNSNGDDWVSFTPMDISPSPQNHGRYLLVSTDDENGRIILFRTHSSQQVFNFYDLEFIPDRKLTNPRHCWHPNGKYFFTFGVDSIIRIFDVATKSIVHKLEGHKDIVRDLWFDQYRNLLVSCGFDKTVKIWSVDDVGHDNTNGMSM</sequence>
<dbReference type="PANTHER" id="PTHR19848:SF8">
    <property type="entry name" value="F-BOX AND WD REPEAT DOMAIN CONTAINING 7"/>
    <property type="match status" value="1"/>
</dbReference>
<dbReference type="Proteomes" id="UP000789375">
    <property type="component" value="Unassembled WGS sequence"/>
</dbReference>
<proteinExistence type="predicted"/>
<dbReference type="PROSITE" id="PS50294">
    <property type="entry name" value="WD_REPEATS_REGION"/>
    <property type="match status" value="1"/>
</dbReference>
<dbReference type="PANTHER" id="PTHR19848">
    <property type="entry name" value="WD40 REPEAT PROTEIN"/>
    <property type="match status" value="1"/>
</dbReference>
<dbReference type="InterPro" id="IPR015943">
    <property type="entry name" value="WD40/YVTN_repeat-like_dom_sf"/>
</dbReference>
<dbReference type="InterPro" id="IPR006594">
    <property type="entry name" value="LisH"/>
</dbReference>
<keyword evidence="5" id="KW-1185">Reference proteome</keyword>
<dbReference type="InterPro" id="IPR036322">
    <property type="entry name" value="WD40_repeat_dom_sf"/>
</dbReference>
<evidence type="ECO:0000313" key="5">
    <source>
        <dbReference type="Proteomes" id="UP000789375"/>
    </source>
</evidence>
<evidence type="ECO:0000256" key="2">
    <source>
        <dbReference type="ARBA" id="ARBA00022737"/>
    </source>
</evidence>
<dbReference type="Pfam" id="PF00400">
    <property type="entry name" value="WD40"/>
    <property type="match status" value="3"/>
</dbReference>
<evidence type="ECO:0000256" key="3">
    <source>
        <dbReference type="PROSITE-ProRule" id="PRU00221"/>
    </source>
</evidence>
<comment type="caution">
    <text evidence="4">The sequence shown here is derived from an EMBL/GenBank/DDBJ whole genome shotgun (WGS) entry which is preliminary data.</text>
</comment>
<organism evidence="4 5">
    <name type="scientific">Funneliformis mosseae</name>
    <name type="common">Endomycorrhizal fungus</name>
    <name type="synonym">Glomus mosseae</name>
    <dbReference type="NCBI Taxonomy" id="27381"/>
    <lineage>
        <taxon>Eukaryota</taxon>
        <taxon>Fungi</taxon>
        <taxon>Fungi incertae sedis</taxon>
        <taxon>Mucoromycota</taxon>
        <taxon>Glomeromycotina</taxon>
        <taxon>Glomeromycetes</taxon>
        <taxon>Glomerales</taxon>
        <taxon>Glomeraceae</taxon>
        <taxon>Funneliformis</taxon>
    </lineage>
</organism>
<keyword evidence="1 3" id="KW-0853">WD repeat</keyword>
<dbReference type="EMBL" id="CAJVPP010000011">
    <property type="protein sequence ID" value="CAG8434761.1"/>
    <property type="molecule type" value="Genomic_DNA"/>
</dbReference>
<dbReference type="SMART" id="SM00320">
    <property type="entry name" value="WD40"/>
    <property type="match status" value="6"/>
</dbReference>
<protein>
    <submittedName>
        <fullName evidence="4">2235_t:CDS:1</fullName>
    </submittedName>
</protein>
<dbReference type="InterPro" id="IPR001680">
    <property type="entry name" value="WD40_rpt"/>
</dbReference>
<keyword evidence="2" id="KW-0677">Repeat</keyword>
<feature type="repeat" description="WD" evidence="3">
    <location>
        <begin position="407"/>
        <end position="441"/>
    </location>
</feature>
<name>A0A9N8YN13_FUNMO</name>
<dbReference type="Gene3D" id="2.130.10.10">
    <property type="entry name" value="YVTN repeat-like/Quinoprotein amine dehydrogenase"/>
    <property type="match status" value="2"/>
</dbReference>
<gene>
    <name evidence="4" type="ORF">FMOSSE_LOCUS152</name>
</gene>
<dbReference type="PROSITE" id="PS50082">
    <property type="entry name" value="WD_REPEATS_2"/>
    <property type="match status" value="2"/>
</dbReference>
<dbReference type="AlphaFoldDB" id="A0A9N8YN13"/>
<evidence type="ECO:0000313" key="4">
    <source>
        <dbReference type="EMBL" id="CAG8434761.1"/>
    </source>
</evidence>
<reference evidence="4" key="1">
    <citation type="submission" date="2021-06" db="EMBL/GenBank/DDBJ databases">
        <authorList>
            <person name="Kallberg Y."/>
            <person name="Tangrot J."/>
            <person name="Rosling A."/>
        </authorList>
    </citation>
    <scope>NUCLEOTIDE SEQUENCE</scope>
    <source>
        <strain evidence="4">87-6 pot B 2015</strain>
    </source>
</reference>
<dbReference type="PROSITE" id="PS50896">
    <property type="entry name" value="LISH"/>
    <property type="match status" value="1"/>
</dbReference>
<dbReference type="SUPFAM" id="SSF50978">
    <property type="entry name" value="WD40 repeat-like"/>
    <property type="match status" value="1"/>
</dbReference>